<feature type="region of interest" description="Disordered" evidence="1">
    <location>
        <begin position="116"/>
        <end position="220"/>
    </location>
</feature>
<accession>A0A9R1TEE3</accession>
<dbReference type="RefSeq" id="XP_011307518.1">
    <property type="nucleotide sequence ID" value="XM_011309216.1"/>
</dbReference>
<feature type="compositionally biased region" description="Polar residues" evidence="1">
    <location>
        <begin position="290"/>
        <end position="303"/>
    </location>
</feature>
<feature type="compositionally biased region" description="Basic residues" evidence="1">
    <location>
        <begin position="134"/>
        <end position="153"/>
    </location>
</feature>
<dbReference type="OrthoDB" id="8197684at2759"/>
<dbReference type="KEGG" id="fas:105269176"/>
<gene>
    <name evidence="3" type="primary">LOC105269176</name>
</gene>
<feature type="region of interest" description="Disordered" evidence="1">
    <location>
        <begin position="453"/>
        <end position="537"/>
    </location>
</feature>
<feature type="region of interest" description="Disordered" evidence="1">
    <location>
        <begin position="556"/>
        <end position="601"/>
    </location>
</feature>
<reference evidence="3" key="1">
    <citation type="submission" date="2025-08" db="UniProtKB">
        <authorList>
            <consortium name="RefSeq"/>
        </authorList>
    </citation>
    <scope>IDENTIFICATION</scope>
    <source>
        <strain evidence="3">USDA-PBARC FA_bdor</strain>
        <tissue evidence="3">Whole organism</tissue>
    </source>
</reference>
<feature type="compositionally biased region" description="Basic and acidic residues" evidence="1">
    <location>
        <begin position="351"/>
        <end position="360"/>
    </location>
</feature>
<feature type="compositionally biased region" description="Polar residues" evidence="1">
    <location>
        <begin position="668"/>
        <end position="687"/>
    </location>
</feature>
<organism evidence="2 3">
    <name type="scientific">Fopius arisanus</name>
    <dbReference type="NCBI Taxonomy" id="64838"/>
    <lineage>
        <taxon>Eukaryota</taxon>
        <taxon>Metazoa</taxon>
        <taxon>Ecdysozoa</taxon>
        <taxon>Arthropoda</taxon>
        <taxon>Hexapoda</taxon>
        <taxon>Insecta</taxon>
        <taxon>Pterygota</taxon>
        <taxon>Neoptera</taxon>
        <taxon>Endopterygota</taxon>
        <taxon>Hymenoptera</taxon>
        <taxon>Apocrita</taxon>
        <taxon>Ichneumonoidea</taxon>
        <taxon>Braconidae</taxon>
        <taxon>Opiinae</taxon>
        <taxon>Fopius</taxon>
    </lineage>
</organism>
<feature type="compositionally biased region" description="Basic and acidic residues" evidence="1">
    <location>
        <begin position="652"/>
        <end position="667"/>
    </location>
</feature>
<name>A0A9R1TEE3_9HYME</name>
<feature type="compositionally biased region" description="Acidic residues" evidence="1">
    <location>
        <begin position="79"/>
        <end position="90"/>
    </location>
</feature>
<evidence type="ECO:0000256" key="1">
    <source>
        <dbReference type="SAM" id="MobiDB-lite"/>
    </source>
</evidence>
<feature type="compositionally biased region" description="Basic and acidic residues" evidence="1">
    <location>
        <begin position="491"/>
        <end position="500"/>
    </location>
</feature>
<evidence type="ECO:0000313" key="3">
    <source>
        <dbReference type="RefSeq" id="XP_011307518.1"/>
    </source>
</evidence>
<dbReference type="GeneID" id="105269176"/>
<feature type="compositionally biased region" description="Basic and acidic residues" evidence="1">
    <location>
        <begin position="794"/>
        <end position="807"/>
    </location>
</feature>
<feature type="region of interest" description="Disordered" evidence="1">
    <location>
        <begin position="1237"/>
        <end position="1279"/>
    </location>
</feature>
<feature type="region of interest" description="Disordered" evidence="1">
    <location>
        <begin position="624"/>
        <end position="807"/>
    </location>
</feature>
<feature type="compositionally biased region" description="Acidic residues" evidence="1">
    <location>
        <begin position="875"/>
        <end position="885"/>
    </location>
</feature>
<protein>
    <submittedName>
        <fullName evidence="3">Uncharacterized protein</fullName>
    </submittedName>
</protein>
<feature type="region of interest" description="Disordered" evidence="1">
    <location>
        <begin position="234"/>
        <end position="313"/>
    </location>
</feature>
<feature type="compositionally biased region" description="Basic and acidic residues" evidence="1">
    <location>
        <begin position="769"/>
        <end position="787"/>
    </location>
</feature>
<feature type="region of interest" description="Disordered" evidence="1">
    <location>
        <begin position="78"/>
        <end position="103"/>
    </location>
</feature>
<feature type="region of interest" description="Disordered" evidence="1">
    <location>
        <begin position="836"/>
        <end position="888"/>
    </location>
</feature>
<proteinExistence type="predicted"/>
<dbReference type="Proteomes" id="UP000694866">
    <property type="component" value="Unplaced"/>
</dbReference>
<evidence type="ECO:0000313" key="2">
    <source>
        <dbReference type="Proteomes" id="UP000694866"/>
    </source>
</evidence>
<feature type="region of interest" description="Disordered" evidence="1">
    <location>
        <begin position="342"/>
        <end position="377"/>
    </location>
</feature>
<feature type="compositionally biased region" description="Polar residues" evidence="1">
    <location>
        <begin position="557"/>
        <end position="568"/>
    </location>
</feature>
<feature type="compositionally biased region" description="Basic and acidic residues" evidence="1">
    <location>
        <begin position="242"/>
        <end position="256"/>
    </location>
</feature>
<feature type="compositionally biased region" description="Basic and acidic residues" evidence="1">
    <location>
        <begin position="569"/>
        <end position="580"/>
    </location>
</feature>
<keyword evidence="2" id="KW-1185">Reference proteome</keyword>
<sequence length="1460" mass="166560">MWRGPEPGNTKYEITWKKVSNTITERMQDESLIHLFTERRRLRRRTKLLNNHLRRPANRMISYPDYIKAKTAILRTLSEDEDTNDSDSSDDLFQPHEKGSTPKACALRTLLEDMMLKSPGSTDESEPRIEVVTKRKRGRPRGSFKNRVHRRKKSDTSASESEWGGRNLDVSRRQSARIRNCPSEISKTAALSNKRKKDDESMAGRQFNSDKSAEESIDDFQSSVEELKRVENISRVSNGDGEPDKLEASVVREGKNHSFPGRKLRLGPEERDSNIDDSGDSDSSGRRISQCGNQEYSTTTRINIENKDSSDELDTTSKTVIQNFEFVDVDSLRRKFISKPISGQDSNIEENTLKSPDKPRKSGFSSPEVVEISPERQYKKDVKKIGTTHRIKTMEMSRMNNKKTTNDATTHIYEKISKMITNGVDPHLAADASRIYFTDSSINGQETPAAYTTDEGEFMTPHTSDCEQSEDEDNKKWETIESTDDISLKSGENKSRKNSVDGDDIFEKEEIIIQPELNVVESDMNREDPETSPGKNALACQNDFLHEDKHLDAIDTNGFSQISTSDSTFHNETEEQKNDFVDTDPPNLTAFSQEFDARNGENIKDIEEYVENVVKEFDKKIAAEIDSVNDSKPNLVAEASRKSTPESNQSITRKDSPVNEENYEKRNINNPGDSNKLTGKASVSSPSIVGRSPKTPKEVKRNLMTVLDEISRETPPGTVEKTKNTSSPIKNGIETRNLGISSSDGEFGILDSGIDEDSPNPQVSPQEYPESKEEEGNNSRERIREFSPKMPVVPKEKKTDKTEDKTEVITPSKKIANVKITCTEVVKSKYMIVKSQKTRAEEKLSSTEAPLSPREIIPRSEGTTTPERFTKYSEEPEEEEDDQDDEFRPYHRVTEYRFNFPSFRDQLNDYNSDEQEYNALDPEHSVFHEEDEWERSKREERMSLAVASETESLRYVLNTLAARANRVDDWYEDEANVLQEEIERENSEGLRDVVDPELSEILTRPTSIPEFIEGSDLVPSEAVASFTLGDIGEDDDIYLMEIPKSILERNLEGQRLRLGERKIIIGEGRYEVQRKDSEPMSCIMNCGDARNRYKTGIIEPVDNIVVRQHVRDDVITRSKIGLESRMSVPFPRNIKSRNPLVLGGQGDSDQLESGNIKDAFVNDDAIDIIDEKPNALKEEITLECIKSSLGNDDEERMISRRKKKRKKHDVFFEGPEDIQRINNDFEKTGDLMEELTDVDGSQNQSHVDHGLTKKSKKLRKLSSEKETLGDENNSDGDMREEKFIERMEMSGDIKSPSVSGTESKTEVRSKKKVKILRRLFCKEESLIDIENNSKADVKYEEQYISTPESFPTAKKNKKSKKRKKMYQEEEMFHDFRDSFSAEVKENSGDSSDVSRSDVELNCKAKKRKERHSVGLHEYKDVFNVGNGDLLENESETINESKDEIKIPRKSFYDQMIEDSD</sequence>